<protein>
    <submittedName>
        <fullName evidence="2">Transposase</fullName>
    </submittedName>
</protein>
<evidence type="ECO:0000313" key="2">
    <source>
        <dbReference type="EMBL" id="RSU45606.1"/>
    </source>
</evidence>
<dbReference type="GO" id="GO:0006313">
    <property type="term" value="P:DNA transposition"/>
    <property type="evidence" value="ECO:0007669"/>
    <property type="project" value="InterPro"/>
</dbReference>
<evidence type="ECO:0000313" key="3">
    <source>
        <dbReference type="Proteomes" id="UP000287401"/>
    </source>
</evidence>
<sequence>MGCLEKTDRIDARMLAWFADARKLIPTPPPSAQQAKLEALTARLRHVTRDIIVQKQRRSATTDPLALAQIGETLALFARQAKDISAMIAQSIASDPHWRAFDRTIRSIKGLADRTTAYLIADLPELGTLSNKAIVKLVGLAPIANDSGARFGKRRTRGGRASIRTILFLVADIARRFEPSLADFRDKLLAAGKPKLVVRIALARKLLVRLNAKMRDTRLSIPLTY</sequence>
<dbReference type="PANTHER" id="PTHR33055:SF13">
    <property type="entry name" value="TRANSPOSASE"/>
    <property type="match status" value="1"/>
</dbReference>
<organism evidence="2 3">
    <name type="scientific">Sphingobium yanoikuyae</name>
    <name type="common">Sphingomonas yanoikuyae</name>
    <dbReference type="NCBI Taxonomy" id="13690"/>
    <lineage>
        <taxon>Bacteria</taxon>
        <taxon>Pseudomonadati</taxon>
        <taxon>Pseudomonadota</taxon>
        <taxon>Alphaproteobacteria</taxon>
        <taxon>Sphingomonadales</taxon>
        <taxon>Sphingomonadaceae</taxon>
        <taxon>Sphingobium</taxon>
    </lineage>
</organism>
<dbReference type="Proteomes" id="UP000287401">
    <property type="component" value="Unassembled WGS sequence"/>
</dbReference>
<feature type="domain" description="Transposase IS116/IS110/IS902 C-terminal" evidence="1">
    <location>
        <begin position="103"/>
        <end position="184"/>
    </location>
</feature>
<dbReference type="InterPro" id="IPR047650">
    <property type="entry name" value="Transpos_IS110"/>
</dbReference>
<accession>A0A430BAL1</accession>
<dbReference type="GO" id="GO:0003677">
    <property type="term" value="F:DNA binding"/>
    <property type="evidence" value="ECO:0007669"/>
    <property type="project" value="InterPro"/>
</dbReference>
<dbReference type="Pfam" id="PF02371">
    <property type="entry name" value="Transposase_20"/>
    <property type="match status" value="1"/>
</dbReference>
<name>A0A430BAL1_SPHYA</name>
<dbReference type="EMBL" id="QRAL01000076">
    <property type="protein sequence ID" value="RSU45606.1"/>
    <property type="molecule type" value="Genomic_DNA"/>
</dbReference>
<reference evidence="2 3" key="1">
    <citation type="submission" date="2018-07" db="EMBL/GenBank/DDBJ databases">
        <title>Genomic and Epidemiologic Investigation of an Indolent Hospital Outbreak.</title>
        <authorList>
            <person name="Johnson R.C."/>
            <person name="Deming C."/>
            <person name="Conlan S."/>
            <person name="Zellmer C.J."/>
            <person name="Michelin A.V."/>
            <person name="Lee-Lin S."/>
            <person name="Thomas P.J."/>
            <person name="Park M."/>
            <person name="Weingarten R.A."/>
            <person name="Less J."/>
            <person name="Dekker J.P."/>
            <person name="Frank K.M."/>
            <person name="Musser K.A."/>
            <person name="Mcquiston J.R."/>
            <person name="Henderson D.K."/>
            <person name="Lau A.F."/>
            <person name="Palmore T.N."/>
            <person name="Segre J.A."/>
        </authorList>
    </citation>
    <scope>NUCLEOTIDE SEQUENCE [LARGE SCALE GENOMIC DNA]</scope>
    <source>
        <strain evidence="2 3">SK-NIH.Env6_1116</strain>
    </source>
</reference>
<dbReference type="PANTHER" id="PTHR33055">
    <property type="entry name" value="TRANSPOSASE FOR INSERTION SEQUENCE ELEMENT IS1111A"/>
    <property type="match status" value="1"/>
</dbReference>
<comment type="caution">
    <text evidence="2">The sequence shown here is derived from an EMBL/GenBank/DDBJ whole genome shotgun (WGS) entry which is preliminary data.</text>
</comment>
<evidence type="ECO:0000259" key="1">
    <source>
        <dbReference type="Pfam" id="PF02371"/>
    </source>
</evidence>
<dbReference type="AlphaFoldDB" id="A0A430BAL1"/>
<proteinExistence type="predicted"/>
<gene>
    <name evidence="2" type="ORF">DAH51_27410</name>
</gene>
<dbReference type="InterPro" id="IPR003346">
    <property type="entry name" value="Transposase_20"/>
</dbReference>
<dbReference type="GO" id="GO:0004803">
    <property type="term" value="F:transposase activity"/>
    <property type="evidence" value="ECO:0007669"/>
    <property type="project" value="InterPro"/>
</dbReference>